<evidence type="ECO:0000313" key="2">
    <source>
        <dbReference type="Proteomes" id="UP000814033"/>
    </source>
</evidence>
<reference evidence="1" key="1">
    <citation type="submission" date="2021-02" db="EMBL/GenBank/DDBJ databases">
        <authorList>
            <consortium name="DOE Joint Genome Institute"/>
            <person name="Ahrendt S."/>
            <person name="Looney B.P."/>
            <person name="Miyauchi S."/>
            <person name="Morin E."/>
            <person name="Drula E."/>
            <person name="Courty P.E."/>
            <person name="Chicoki N."/>
            <person name="Fauchery L."/>
            <person name="Kohler A."/>
            <person name="Kuo A."/>
            <person name="Labutti K."/>
            <person name="Pangilinan J."/>
            <person name="Lipzen A."/>
            <person name="Riley R."/>
            <person name="Andreopoulos W."/>
            <person name="He G."/>
            <person name="Johnson J."/>
            <person name="Barry K.W."/>
            <person name="Grigoriev I.V."/>
            <person name="Nagy L."/>
            <person name="Hibbett D."/>
            <person name="Henrissat B."/>
            <person name="Matheny P.B."/>
            <person name="Labbe J."/>
            <person name="Martin F."/>
        </authorList>
    </citation>
    <scope>NUCLEOTIDE SEQUENCE</scope>
    <source>
        <strain evidence="1">FP105234-sp</strain>
    </source>
</reference>
<keyword evidence="2" id="KW-1185">Reference proteome</keyword>
<sequence length="481" mass="51412">MKIGRILTACATAYGISAPISTFLIGGGPVTMIWGWVLVSLLTLSLVLSLAEICSQYPTSAGAYYWTFRLSPLRARVLLSWMTGWLTLVGVWTIALSVNFGTGQLIVAAAGIFHPEWEASAWQTYMIFLAVITVSSVVCIFFNRYLPLLDTICAYWTAIGIIVILICASVKAAAGRHNAAYALGHFDASQAGWTPGWAFFIGLLPAAYTFSAVGMIASMAEEVRNPAHELPRAMVYTVPIGMVMGLVFLLPIVFTLPDIGTLLSVSSGQPIAVMFTLIMGNKAVFMIGMFCAISISCAASRATWAFARDKALPYPSLFSRLSRPAGTDPIPLYAFLLSTTIQLLLGLIYLGSSAAFNGFVGVAVVCLGASNALPVAVLGRWGASINAIAVLWIAFSIVLFCMPTALPATADSMNYASVVFVGFALFSAVWYWIDGRHHYVGPPVPQDNGGSDTESMGREENAVGSTKLPKTFGDAELPVDQ</sequence>
<name>A0ACB8RHH5_9AGAM</name>
<dbReference type="EMBL" id="MU276021">
    <property type="protein sequence ID" value="KAI0043367.1"/>
    <property type="molecule type" value="Genomic_DNA"/>
</dbReference>
<gene>
    <name evidence="1" type="ORF">FA95DRAFT_1584135</name>
</gene>
<protein>
    <submittedName>
        <fullName evidence="1">Uncharacterized protein</fullName>
    </submittedName>
</protein>
<dbReference type="Proteomes" id="UP000814033">
    <property type="component" value="Unassembled WGS sequence"/>
</dbReference>
<accession>A0ACB8RHH5</accession>
<proteinExistence type="predicted"/>
<organism evidence="1 2">
    <name type="scientific">Auriscalpium vulgare</name>
    <dbReference type="NCBI Taxonomy" id="40419"/>
    <lineage>
        <taxon>Eukaryota</taxon>
        <taxon>Fungi</taxon>
        <taxon>Dikarya</taxon>
        <taxon>Basidiomycota</taxon>
        <taxon>Agaricomycotina</taxon>
        <taxon>Agaricomycetes</taxon>
        <taxon>Russulales</taxon>
        <taxon>Auriscalpiaceae</taxon>
        <taxon>Auriscalpium</taxon>
    </lineage>
</organism>
<reference evidence="1" key="2">
    <citation type="journal article" date="2022" name="New Phytol.">
        <title>Evolutionary transition to the ectomycorrhizal habit in the genomes of a hyperdiverse lineage of mushroom-forming fungi.</title>
        <authorList>
            <person name="Looney B."/>
            <person name="Miyauchi S."/>
            <person name="Morin E."/>
            <person name="Drula E."/>
            <person name="Courty P.E."/>
            <person name="Kohler A."/>
            <person name="Kuo A."/>
            <person name="LaButti K."/>
            <person name="Pangilinan J."/>
            <person name="Lipzen A."/>
            <person name="Riley R."/>
            <person name="Andreopoulos W."/>
            <person name="He G."/>
            <person name="Johnson J."/>
            <person name="Nolan M."/>
            <person name="Tritt A."/>
            <person name="Barry K.W."/>
            <person name="Grigoriev I.V."/>
            <person name="Nagy L.G."/>
            <person name="Hibbett D."/>
            <person name="Henrissat B."/>
            <person name="Matheny P.B."/>
            <person name="Labbe J."/>
            <person name="Martin F.M."/>
        </authorList>
    </citation>
    <scope>NUCLEOTIDE SEQUENCE</scope>
    <source>
        <strain evidence="1">FP105234-sp</strain>
    </source>
</reference>
<evidence type="ECO:0000313" key="1">
    <source>
        <dbReference type="EMBL" id="KAI0043367.1"/>
    </source>
</evidence>
<comment type="caution">
    <text evidence="1">The sequence shown here is derived from an EMBL/GenBank/DDBJ whole genome shotgun (WGS) entry which is preliminary data.</text>
</comment>